<proteinExistence type="predicted"/>
<protein>
    <submittedName>
        <fullName evidence="1">Uncharacterized protein</fullName>
    </submittedName>
</protein>
<dbReference type="AlphaFoldDB" id="A0A1V3NMV6"/>
<reference evidence="1 2" key="1">
    <citation type="submission" date="2017-02" db="EMBL/GenBank/DDBJ databases">
        <title>Genomic diversity within the haloalkaliphilic genus Thioalkalivibrio.</title>
        <authorList>
            <person name="Ahn A.-C."/>
            <person name="Meier-Kolthoff J."/>
            <person name="Overmars L."/>
            <person name="Richter M."/>
            <person name="Woyke T."/>
            <person name="Sorokin D.Y."/>
            <person name="Muyzer G."/>
        </authorList>
    </citation>
    <scope>NUCLEOTIDE SEQUENCE [LARGE SCALE GENOMIC DNA]</scope>
    <source>
        <strain evidence="1 2">ALJD</strain>
    </source>
</reference>
<organism evidence="1 2">
    <name type="scientific">Thioalkalivibrio denitrificans</name>
    <dbReference type="NCBI Taxonomy" id="108003"/>
    <lineage>
        <taxon>Bacteria</taxon>
        <taxon>Pseudomonadati</taxon>
        <taxon>Pseudomonadota</taxon>
        <taxon>Gammaproteobacteria</taxon>
        <taxon>Chromatiales</taxon>
        <taxon>Ectothiorhodospiraceae</taxon>
        <taxon>Thioalkalivibrio</taxon>
    </lineage>
</organism>
<dbReference type="EMBL" id="MVBK01000028">
    <property type="protein sequence ID" value="OOG26439.1"/>
    <property type="molecule type" value="Genomic_DNA"/>
</dbReference>
<accession>A0A1V3NMV6</accession>
<gene>
    <name evidence="1" type="ORF">B1C78_05080</name>
</gene>
<name>A0A1V3NMV6_9GAMM</name>
<dbReference type="Proteomes" id="UP000189462">
    <property type="component" value="Unassembled WGS sequence"/>
</dbReference>
<evidence type="ECO:0000313" key="1">
    <source>
        <dbReference type="EMBL" id="OOG26439.1"/>
    </source>
</evidence>
<evidence type="ECO:0000313" key="2">
    <source>
        <dbReference type="Proteomes" id="UP000189462"/>
    </source>
</evidence>
<comment type="caution">
    <text evidence="1">The sequence shown here is derived from an EMBL/GenBank/DDBJ whole genome shotgun (WGS) entry which is preliminary data.</text>
</comment>
<keyword evidence="2" id="KW-1185">Reference proteome</keyword>
<sequence length="77" mass="8654">MTVSCRRSVLVRIFHQGSQMIATSWFVSFAEGVLRPPVDGRRGPSWDYSSPVEATGVKYTGWDVDIHCLIDNQGLRI</sequence>